<dbReference type="AlphaFoldDB" id="A0A1E3WAU0"/>
<name>A0A1E3WAU0_9HYPH</name>
<dbReference type="Proteomes" id="UP000095042">
    <property type="component" value="Unassembled WGS sequence"/>
</dbReference>
<accession>A0A1E3WAU0</accession>
<dbReference type="EMBL" id="LPWD01000215">
    <property type="protein sequence ID" value="ODS02840.1"/>
    <property type="molecule type" value="Genomic_DNA"/>
</dbReference>
<comment type="caution">
    <text evidence="1">The sequence shown here is derived from an EMBL/GenBank/DDBJ whole genome shotgun (WGS) entry which is preliminary data.</text>
</comment>
<proteinExistence type="predicted"/>
<gene>
    <name evidence="1" type="ORF">AUC71_13105</name>
</gene>
<reference evidence="1 2" key="1">
    <citation type="journal article" date="2016" name="Environ. Microbiol.">
        <title>New Methyloceanibacter diversity from North Sea sediments includes methanotroph containing solely the soluble methane monooxygenase.</title>
        <authorList>
            <person name="Vekeman B."/>
            <person name="Kerckhof F.M."/>
            <person name="Cremers G."/>
            <person name="de Vos P."/>
            <person name="Vandamme P."/>
            <person name="Boon N."/>
            <person name="Op den Camp H.J."/>
            <person name="Heylen K."/>
        </authorList>
    </citation>
    <scope>NUCLEOTIDE SEQUENCE [LARGE SCALE GENOMIC DNA]</scope>
    <source>
        <strain evidence="1 2">R-67177</strain>
    </source>
</reference>
<evidence type="ECO:0000313" key="2">
    <source>
        <dbReference type="Proteomes" id="UP000095042"/>
    </source>
</evidence>
<evidence type="ECO:0008006" key="3">
    <source>
        <dbReference type="Google" id="ProtNLM"/>
    </source>
</evidence>
<sequence length="148" mass="16170">MYGEYEYQDPNTIGISTTDIWYLKPFIKRTWNPLGATILYGEYGQYNDMFGSIAGTSMCGSFGAGTGIGGFCANNAANSVAVSGSEMERWGLGAVQEIDSAAMHLFARWQHQDASVDFVGTNVNGVNSSVKQDFQDWDLFQVGGIIFF</sequence>
<evidence type="ECO:0000313" key="1">
    <source>
        <dbReference type="EMBL" id="ODS02840.1"/>
    </source>
</evidence>
<protein>
    <recommendedName>
        <fullName evidence="3">Porin domain-containing protein</fullName>
    </recommendedName>
</protein>
<organism evidence="1 2">
    <name type="scientific">Methyloceanibacter marginalis</name>
    <dbReference type="NCBI Taxonomy" id="1774971"/>
    <lineage>
        <taxon>Bacteria</taxon>
        <taxon>Pseudomonadati</taxon>
        <taxon>Pseudomonadota</taxon>
        <taxon>Alphaproteobacteria</taxon>
        <taxon>Hyphomicrobiales</taxon>
        <taxon>Hyphomicrobiaceae</taxon>
        <taxon>Methyloceanibacter</taxon>
    </lineage>
</organism>
<keyword evidence="2" id="KW-1185">Reference proteome</keyword>